<keyword evidence="3" id="KW-1185">Reference proteome</keyword>
<evidence type="ECO:0000256" key="1">
    <source>
        <dbReference type="SAM" id="Phobius"/>
    </source>
</evidence>
<feature type="transmembrane region" description="Helical" evidence="1">
    <location>
        <begin position="59"/>
        <end position="80"/>
    </location>
</feature>
<feature type="transmembrane region" description="Helical" evidence="1">
    <location>
        <begin position="143"/>
        <end position="161"/>
    </location>
</feature>
<gene>
    <name evidence="2" type="ORF">DFP89_10439</name>
</gene>
<keyword evidence="1" id="KW-0472">Membrane</keyword>
<dbReference type="EMBL" id="QPJL01000004">
    <property type="protein sequence ID" value="RCW86654.1"/>
    <property type="molecule type" value="Genomic_DNA"/>
</dbReference>
<evidence type="ECO:0000313" key="2">
    <source>
        <dbReference type="EMBL" id="RCW86654.1"/>
    </source>
</evidence>
<keyword evidence="1" id="KW-0812">Transmembrane</keyword>
<proteinExistence type="predicted"/>
<comment type="caution">
    <text evidence="2">The sequence shown here is derived from an EMBL/GenBank/DDBJ whole genome shotgun (WGS) entry which is preliminary data.</text>
</comment>
<keyword evidence="1" id="KW-1133">Transmembrane helix</keyword>
<dbReference type="Proteomes" id="UP000253345">
    <property type="component" value="Unassembled WGS sequence"/>
</dbReference>
<protein>
    <submittedName>
        <fullName evidence="2">Uncharacterized membrane protein HdeD (DUF308 family)</fullName>
    </submittedName>
</protein>
<name>A0A368Z879_9RHOB</name>
<feature type="transmembrane region" description="Helical" evidence="1">
    <location>
        <begin position="35"/>
        <end position="52"/>
    </location>
</feature>
<dbReference type="OrthoDB" id="7862210at2"/>
<dbReference type="InterPro" id="IPR005325">
    <property type="entry name" value="DUF308_memb"/>
</dbReference>
<dbReference type="InterPro" id="IPR052712">
    <property type="entry name" value="Acid_resist_chaperone_HdeD"/>
</dbReference>
<feature type="transmembrane region" description="Helical" evidence="1">
    <location>
        <begin position="118"/>
        <end position="137"/>
    </location>
</feature>
<dbReference type="AlphaFoldDB" id="A0A368Z879"/>
<organism evidence="2 3">
    <name type="scientific">Paracoccus lutimaris</name>
    <dbReference type="NCBI Taxonomy" id="1490030"/>
    <lineage>
        <taxon>Bacteria</taxon>
        <taxon>Pseudomonadati</taxon>
        <taxon>Pseudomonadota</taxon>
        <taxon>Alphaproteobacteria</taxon>
        <taxon>Rhodobacterales</taxon>
        <taxon>Paracoccaceae</taxon>
        <taxon>Paracoccus</taxon>
    </lineage>
</organism>
<sequence>MTAWLPMMAAGLAALVGGLLALINPASASVATTTLAGWALLIVAGFQGWAAWKSETTSARLRAGLIAAACLFLGLSLLFGPFGDGWLMQMLIGLLLIASGAAKLWAGRAMKGAPNFPLVMGTGAVSALIGLVVLFGLNLNFGILLGIELLASGLALVLLAMHRRANG</sequence>
<reference evidence="2 3" key="1">
    <citation type="submission" date="2018-07" db="EMBL/GenBank/DDBJ databases">
        <title>Genomic Encyclopedia of Type Strains, Phase III (KMG-III): the genomes of soil and plant-associated and newly described type strains.</title>
        <authorList>
            <person name="Whitman W."/>
        </authorList>
    </citation>
    <scope>NUCLEOTIDE SEQUENCE [LARGE SCALE GENOMIC DNA]</scope>
    <source>
        <strain evidence="2 3">CECT 8525</strain>
    </source>
</reference>
<dbReference type="PANTHER" id="PTHR34989">
    <property type="entry name" value="PROTEIN HDED"/>
    <property type="match status" value="1"/>
</dbReference>
<dbReference type="RefSeq" id="WP_114348364.1">
    <property type="nucleotide sequence ID" value="NZ_QPJL01000004.1"/>
</dbReference>
<feature type="transmembrane region" description="Helical" evidence="1">
    <location>
        <begin position="86"/>
        <end position="106"/>
    </location>
</feature>
<dbReference type="GO" id="GO:0005886">
    <property type="term" value="C:plasma membrane"/>
    <property type="evidence" value="ECO:0007669"/>
    <property type="project" value="TreeGrafter"/>
</dbReference>
<evidence type="ECO:0000313" key="3">
    <source>
        <dbReference type="Proteomes" id="UP000253345"/>
    </source>
</evidence>
<accession>A0A368Z879</accession>
<dbReference type="PANTHER" id="PTHR34989:SF1">
    <property type="entry name" value="PROTEIN HDED"/>
    <property type="match status" value="1"/>
</dbReference>
<dbReference type="Pfam" id="PF03729">
    <property type="entry name" value="DUF308"/>
    <property type="match status" value="1"/>
</dbReference>